<gene>
    <name evidence="2" type="ORF">PSDVSF_14250</name>
</gene>
<organism evidence="2 3">
    <name type="scientific">Pseudodesulfovibrio sediminis</name>
    <dbReference type="NCBI Taxonomy" id="2810563"/>
    <lineage>
        <taxon>Bacteria</taxon>
        <taxon>Pseudomonadati</taxon>
        <taxon>Thermodesulfobacteriota</taxon>
        <taxon>Desulfovibrionia</taxon>
        <taxon>Desulfovibrionales</taxon>
        <taxon>Desulfovibrionaceae</taxon>
    </lineage>
</organism>
<keyword evidence="1" id="KW-0812">Transmembrane</keyword>
<keyword evidence="1" id="KW-1133">Transmembrane helix</keyword>
<dbReference type="Proteomes" id="UP001053296">
    <property type="component" value="Chromosome"/>
</dbReference>
<proteinExistence type="predicted"/>
<accession>A0ABM7P5V3</accession>
<evidence type="ECO:0000313" key="2">
    <source>
        <dbReference type="EMBL" id="BCS88183.1"/>
    </source>
</evidence>
<keyword evidence="3" id="KW-1185">Reference proteome</keyword>
<evidence type="ECO:0000256" key="1">
    <source>
        <dbReference type="SAM" id="Phobius"/>
    </source>
</evidence>
<evidence type="ECO:0000313" key="3">
    <source>
        <dbReference type="Proteomes" id="UP001053296"/>
    </source>
</evidence>
<feature type="transmembrane region" description="Helical" evidence="1">
    <location>
        <begin position="18"/>
        <end position="40"/>
    </location>
</feature>
<protein>
    <submittedName>
        <fullName evidence="2">Uncharacterized protein</fullName>
    </submittedName>
</protein>
<sequence length="56" mass="6203">MVARSQEGDAEMQIPIDLIYAISALITAVSGLLGSVSLILKEYRLLRRETKPKQSE</sequence>
<keyword evidence="1" id="KW-0472">Membrane</keyword>
<name>A0ABM7P5V3_9BACT</name>
<reference evidence="2" key="1">
    <citation type="journal article" date="2022" name="Arch. Microbiol.">
        <title>Pseudodesulfovibrio sediminis sp. nov., a mesophilic and neutrophilic sulfate-reducing bacterium isolated from sediment of a brackish lake.</title>
        <authorList>
            <person name="Takahashi A."/>
            <person name="Kojima H."/>
            <person name="Watanabe M."/>
            <person name="Fukui M."/>
        </authorList>
    </citation>
    <scope>NUCLEOTIDE SEQUENCE</scope>
    <source>
        <strain evidence="2">SF6</strain>
    </source>
</reference>
<dbReference type="EMBL" id="AP024485">
    <property type="protein sequence ID" value="BCS88183.1"/>
    <property type="molecule type" value="Genomic_DNA"/>
</dbReference>